<evidence type="ECO:0000313" key="1">
    <source>
        <dbReference type="EMBL" id="KAK9097151.1"/>
    </source>
</evidence>
<proteinExistence type="predicted"/>
<evidence type="ECO:0000313" key="2">
    <source>
        <dbReference type="Proteomes" id="UP001417504"/>
    </source>
</evidence>
<dbReference type="AlphaFoldDB" id="A0AAP0EPS7"/>
<organism evidence="1 2">
    <name type="scientific">Stephania japonica</name>
    <dbReference type="NCBI Taxonomy" id="461633"/>
    <lineage>
        <taxon>Eukaryota</taxon>
        <taxon>Viridiplantae</taxon>
        <taxon>Streptophyta</taxon>
        <taxon>Embryophyta</taxon>
        <taxon>Tracheophyta</taxon>
        <taxon>Spermatophyta</taxon>
        <taxon>Magnoliopsida</taxon>
        <taxon>Ranunculales</taxon>
        <taxon>Menispermaceae</taxon>
        <taxon>Menispermoideae</taxon>
        <taxon>Cissampelideae</taxon>
        <taxon>Stephania</taxon>
    </lineage>
</organism>
<name>A0AAP0EPS7_9MAGN</name>
<sequence length="85" mass="9559">MLINTTDTTIFPIFLIESERGTEEEEKSKDQGRVLVEAVLAKVRQVRARRRCLAISSEARSEPLALLSLYFNGVYDVDGQLNSSI</sequence>
<gene>
    <name evidence="1" type="ORF">Sjap_022648</name>
</gene>
<keyword evidence="2" id="KW-1185">Reference proteome</keyword>
<comment type="caution">
    <text evidence="1">The sequence shown here is derived from an EMBL/GenBank/DDBJ whole genome shotgun (WGS) entry which is preliminary data.</text>
</comment>
<accession>A0AAP0EPS7</accession>
<reference evidence="1 2" key="1">
    <citation type="submission" date="2024-01" db="EMBL/GenBank/DDBJ databases">
        <title>Genome assemblies of Stephania.</title>
        <authorList>
            <person name="Yang L."/>
        </authorList>
    </citation>
    <scope>NUCLEOTIDE SEQUENCE [LARGE SCALE GENOMIC DNA]</scope>
    <source>
        <strain evidence="1">QJT</strain>
        <tissue evidence="1">Leaf</tissue>
    </source>
</reference>
<dbReference type="EMBL" id="JBBNAE010000009">
    <property type="protein sequence ID" value="KAK9097151.1"/>
    <property type="molecule type" value="Genomic_DNA"/>
</dbReference>
<dbReference type="Proteomes" id="UP001417504">
    <property type="component" value="Unassembled WGS sequence"/>
</dbReference>
<protein>
    <submittedName>
        <fullName evidence="1">Uncharacterized protein</fullName>
    </submittedName>
</protein>